<evidence type="ECO:0000313" key="2">
    <source>
        <dbReference type="EMBL" id="NCN65519.1"/>
    </source>
</evidence>
<feature type="transmembrane region" description="Helical" evidence="1">
    <location>
        <begin position="128"/>
        <end position="152"/>
    </location>
</feature>
<dbReference type="InterPro" id="IPR038880">
    <property type="entry name" value="MJ0871-like"/>
</dbReference>
<feature type="transmembrane region" description="Helical" evidence="1">
    <location>
        <begin position="301"/>
        <end position="327"/>
    </location>
</feature>
<accession>A0A8J8CJW2</accession>
<keyword evidence="1" id="KW-0472">Membrane</keyword>
<feature type="transmembrane region" description="Helical" evidence="1">
    <location>
        <begin position="235"/>
        <end position="258"/>
    </location>
</feature>
<keyword evidence="1" id="KW-1133">Transmembrane helix</keyword>
<dbReference type="PANTHER" id="PTHR38139">
    <property type="entry name" value="GATE DOMAIN-CONTAINING PROTEIN"/>
    <property type="match status" value="1"/>
</dbReference>
<dbReference type="AlphaFoldDB" id="A0A8J8CJW2"/>
<dbReference type="EMBL" id="JAACQH010000056">
    <property type="protein sequence ID" value="NCS91412.1"/>
    <property type="molecule type" value="Genomic_DNA"/>
</dbReference>
<reference evidence="2" key="1">
    <citation type="submission" date="2019-11" db="EMBL/GenBank/DDBJ databases">
        <title>Lipid analysis of CO2-rich subsurface aquifers suggests an autotrophy-based deep biosphere with lysolipids enriched in CPR bacteria.</title>
        <authorList>
            <person name="Probst A.J."/>
            <person name="Elling F.J."/>
            <person name="Castelle C.J."/>
            <person name="Zhu Q."/>
            <person name="Elvert M."/>
            <person name="Birarda G."/>
            <person name="Holman H.-Y."/>
            <person name="Lane K.R."/>
            <person name="Ladd B."/>
            <person name="Ryan M.C."/>
            <person name="Woyke T."/>
            <person name="Hinrichs K.-U."/>
            <person name="Banfield J.F."/>
        </authorList>
    </citation>
    <scope>NUCLEOTIDE SEQUENCE</scope>
    <source>
        <strain evidence="2">CG_2015-01_33_1645</strain>
        <strain evidence="3">CG_2015-04_33_537</strain>
    </source>
</reference>
<proteinExistence type="predicted"/>
<protein>
    <recommendedName>
        <fullName evidence="5">Nucleoside recognition protein</fullName>
    </recommendedName>
</protein>
<feature type="transmembrane region" description="Helical" evidence="1">
    <location>
        <begin position="270"/>
        <end position="289"/>
    </location>
</feature>
<feature type="transmembrane region" description="Helical" evidence="1">
    <location>
        <begin position="198"/>
        <end position="223"/>
    </location>
</feature>
<dbReference type="PANTHER" id="PTHR38139:SF1">
    <property type="entry name" value="NUCLEOSIDE TRANSPORTER_FEOB GTPASE GATE DOMAIN-CONTAINING PROTEIN"/>
    <property type="match status" value="1"/>
</dbReference>
<comment type="caution">
    <text evidence="2">The sequence shown here is derived from an EMBL/GenBank/DDBJ whole genome shotgun (WGS) entry which is preliminary data.</text>
</comment>
<dbReference type="Proteomes" id="UP000738826">
    <property type="component" value="Unassembled WGS sequence"/>
</dbReference>
<organism evidence="2 4">
    <name type="scientific">Candidatus Altarchaeum hamiconexum</name>
    <dbReference type="NCBI Taxonomy" id="1803513"/>
    <lineage>
        <taxon>Archaea</taxon>
        <taxon>Candidatus Altarchaeota</taxon>
        <taxon>Candidatus Altiarchaeia</taxon>
        <taxon>Candidatus Altarchaeales</taxon>
        <taxon>Candidatus Altarchaeaceae</taxon>
        <taxon>Candidatus Altarchaeum</taxon>
    </lineage>
</organism>
<dbReference type="Proteomes" id="UP000768163">
    <property type="component" value="Unassembled WGS sequence"/>
</dbReference>
<evidence type="ECO:0000313" key="4">
    <source>
        <dbReference type="Proteomes" id="UP000768163"/>
    </source>
</evidence>
<gene>
    <name evidence="3" type="ORF">GW779_03230</name>
    <name evidence="2" type="ORF">GW910_05620</name>
</gene>
<feature type="transmembrane region" description="Helical" evidence="1">
    <location>
        <begin position="15"/>
        <end position="37"/>
    </location>
</feature>
<dbReference type="EMBL" id="JAACVF010000152">
    <property type="protein sequence ID" value="NCN65519.1"/>
    <property type="molecule type" value="Genomic_DNA"/>
</dbReference>
<evidence type="ECO:0008006" key="5">
    <source>
        <dbReference type="Google" id="ProtNLM"/>
    </source>
</evidence>
<sequence>MMEYLDILLKTGTETITFIIPLLILIFTGLFIIEVLFQWGMLKRFEVISKPLTKLANLPPACAIPLISAIGSHLAANTMLQQLRNDKVIKDREVLLASILSTIFVPIKEIKFHLGIIIPTLGLYVGGFYVAVMWLGTIVLIGAVILAGRLFLPKRKWDSDGYNISKSVDFENDTKKDKFKFLRYSLNETLKTFKKISILFLITTFIIFLLINMGIFDIIITFIEPSANVIGIPANAIPALTAYIASPLVGYPMIGALIENNEISNDEAIIVLLFGSMFMLPVIYLKFYFPQWVSVFGLKLGLIRGLISMSLIMLTRGIILIVFLIFFKT</sequence>
<keyword evidence="1" id="KW-0812">Transmembrane</keyword>
<evidence type="ECO:0000256" key="1">
    <source>
        <dbReference type="SAM" id="Phobius"/>
    </source>
</evidence>
<evidence type="ECO:0000313" key="3">
    <source>
        <dbReference type="EMBL" id="NCS91412.1"/>
    </source>
</evidence>
<name>A0A8J8CJW2_9ARCH</name>